<dbReference type="InterPro" id="IPR020004">
    <property type="entry name" value="UDP-GlcNAc_Epase"/>
</dbReference>
<sequence length="392" mass="42270">MSEPRKICVVTGTRAEYGLLRCVMQAIRDDPDLLLQVVATGAHLSPEFGLTYREIVGDGFTIDHKVEILSQSDTPLGVARAIGLGVAGIAGALDQLRPDMIVVLGDRYEILAAAQAAMVLQIPLAHLSGGDNGGGTYDNTIRHCITKIAALHFVTHEEARRRVLQLGERADRVFSYGSTCVENIARTPLWSRGALEQDLGIALAPTIFLVTFHPLTMDGASAETQLRTLLDVLEREQRARPLSLIFTKANADNGGRALNAMLEAYVARHPRSHLFDSLGLVRYLSMMKHAAAVVGNSSSGIYEAPYLDTPTVDIGSRQRGRAAPASVLRCEAEERSIAAAIGAALAFSFDGLELIYGGGETSKLVLAKIKELINTPDLNIKQFIDIETGATR</sequence>
<evidence type="ECO:0000259" key="1">
    <source>
        <dbReference type="Pfam" id="PF02350"/>
    </source>
</evidence>
<feature type="domain" description="UDP-N-acetylglucosamine 2-epimerase" evidence="1">
    <location>
        <begin position="26"/>
        <end position="369"/>
    </location>
</feature>
<dbReference type="InterPro" id="IPR029767">
    <property type="entry name" value="WecB-like"/>
</dbReference>
<dbReference type="PANTHER" id="PTHR43174">
    <property type="entry name" value="UDP-N-ACETYLGLUCOSAMINE 2-EPIMERASE"/>
    <property type="match status" value="1"/>
</dbReference>
<dbReference type="Gene3D" id="3.40.50.2000">
    <property type="entry name" value="Glycogen Phosphorylase B"/>
    <property type="match status" value="2"/>
</dbReference>
<dbReference type="InterPro" id="IPR003331">
    <property type="entry name" value="UDP_GlcNAc_Epimerase_2_dom"/>
</dbReference>
<dbReference type="NCBIfam" id="TIGR03568">
    <property type="entry name" value="NeuC_NnaA"/>
    <property type="match status" value="1"/>
</dbReference>
<accession>A0A2U2HNC1</accession>
<dbReference type="AlphaFoldDB" id="A0A2U2HNC1"/>
<comment type="caution">
    <text evidence="2">The sequence shown here is derived from an EMBL/GenBank/DDBJ whole genome shotgun (WGS) entry which is preliminary data.</text>
</comment>
<dbReference type="OrthoDB" id="9803238at2"/>
<name>A0A2U2HNC1_9BURK</name>
<dbReference type="PANTHER" id="PTHR43174:SF3">
    <property type="entry name" value="UDP-N-ACETYLGLUCOSAMINE 2-EPIMERASE"/>
    <property type="match status" value="1"/>
</dbReference>
<dbReference type="GO" id="GO:0004553">
    <property type="term" value="F:hydrolase activity, hydrolyzing O-glycosyl compounds"/>
    <property type="evidence" value="ECO:0007669"/>
    <property type="project" value="InterPro"/>
</dbReference>
<gene>
    <name evidence="2" type="primary">neuC</name>
    <name evidence="2" type="ORF">C7C56_009425</name>
</gene>
<evidence type="ECO:0000313" key="3">
    <source>
        <dbReference type="Proteomes" id="UP000241421"/>
    </source>
</evidence>
<keyword evidence="3" id="KW-1185">Reference proteome</keyword>
<dbReference type="RefSeq" id="WP_106757180.1">
    <property type="nucleotide sequence ID" value="NZ_PXWF02000122.1"/>
</dbReference>
<organism evidence="2 3">
    <name type="scientific">Massilia glaciei</name>
    <dbReference type="NCBI Taxonomy" id="1524097"/>
    <lineage>
        <taxon>Bacteria</taxon>
        <taxon>Pseudomonadati</taxon>
        <taxon>Pseudomonadota</taxon>
        <taxon>Betaproteobacteria</taxon>
        <taxon>Burkholderiales</taxon>
        <taxon>Oxalobacteraceae</taxon>
        <taxon>Telluria group</taxon>
        <taxon>Massilia</taxon>
    </lineage>
</organism>
<proteinExistence type="predicted"/>
<dbReference type="Pfam" id="PF02350">
    <property type="entry name" value="Epimerase_2"/>
    <property type="match status" value="1"/>
</dbReference>
<dbReference type="GO" id="GO:0006047">
    <property type="term" value="P:UDP-N-acetylglucosamine metabolic process"/>
    <property type="evidence" value="ECO:0007669"/>
    <property type="project" value="InterPro"/>
</dbReference>
<dbReference type="EMBL" id="PXWF02000122">
    <property type="protein sequence ID" value="PWF48926.1"/>
    <property type="molecule type" value="Genomic_DNA"/>
</dbReference>
<dbReference type="SUPFAM" id="SSF53756">
    <property type="entry name" value="UDP-Glycosyltransferase/glycogen phosphorylase"/>
    <property type="match status" value="1"/>
</dbReference>
<reference evidence="2 3" key="1">
    <citation type="submission" date="2018-04" db="EMBL/GenBank/DDBJ databases">
        <title>Massilia violaceinigra sp. nov., a novel purple-pigmented bacterium isolated from Tianshan glacier, Xinjiang, China.</title>
        <authorList>
            <person name="Wang H."/>
        </authorList>
    </citation>
    <scope>NUCLEOTIDE SEQUENCE [LARGE SCALE GENOMIC DNA]</scope>
    <source>
        <strain evidence="2 3">B448-2</strain>
    </source>
</reference>
<protein>
    <submittedName>
        <fullName evidence="2">UDP-N-acetylglucosamine 2-epimerase (Hydrolyzing)</fullName>
    </submittedName>
</protein>
<evidence type="ECO:0000313" key="2">
    <source>
        <dbReference type="EMBL" id="PWF48926.1"/>
    </source>
</evidence>
<dbReference type="Proteomes" id="UP000241421">
    <property type="component" value="Unassembled WGS sequence"/>
</dbReference>